<dbReference type="PANTHER" id="PTHR48012:SF16">
    <property type="entry name" value="NON-SPECIFIC SERINE_THREONINE PROTEIN KINASE"/>
    <property type="match status" value="1"/>
</dbReference>
<dbReference type="InterPro" id="IPR000719">
    <property type="entry name" value="Prot_kinase_dom"/>
</dbReference>
<sequence>MINSDYNPSRLEAVVEAAGSIANSTLHARHENTIGLISLCLSRTVQTPLIGLELSYLWVVSSPTRRMRFSNDETSHLLHVPPSRNVKEAVHSSPIMIQRPEGMSSNMELEDDPDLMMAIRASMMDQQTSFAVKEIESMLNCNHENVVKYYTSFVVEEELWIVMQLCDRGSLLDHIKMRIKSGKYTQSGILDEITIATVLREVLKGVEYIHNSHEIHRFLFFLIFRDIKAANILLGADGSVILADFGVTAIVNNNFDNRDQSRHTFVGTPCWMAPEIMQQSDGYNEKVDIWSLGITTIEMATGVAPYHKFPPLKVLMLTLRNDPPTLETCVDFPDRFKCYSKVFRKFIGDCLQKDHSKRYHDFTFRLSAKNLLKHELLKKARDKAHIFKSFELDCPLSLTFKVLFFSLFKSSDSKFPTNQENEATWTFSDGAEVCESTISSNSPLVGVPSVINFILRIRLSRMSDVVGMRTLS</sequence>
<dbReference type="AlphaFoldDB" id="A0A6P7U0L9"/>
<evidence type="ECO:0000259" key="4">
    <source>
        <dbReference type="PROSITE" id="PS50011"/>
    </source>
</evidence>
<evidence type="ECO:0000256" key="1">
    <source>
        <dbReference type="ARBA" id="ARBA00008874"/>
    </source>
</evidence>
<reference evidence="6" key="1">
    <citation type="submission" date="2025-08" db="UniProtKB">
        <authorList>
            <consortium name="RefSeq"/>
        </authorList>
    </citation>
    <scope>IDENTIFICATION</scope>
</reference>
<organism evidence="5 6">
    <name type="scientific">Octopus sinensis</name>
    <name type="common">East Asian common octopus</name>
    <dbReference type="NCBI Taxonomy" id="2607531"/>
    <lineage>
        <taxon>Eukaryota</taxon>
        <taxon>Metazoa</taxon>
        <taxon>Spiralia</taxon>
        <taxon>Lophotrochozoa</taxon>
        <taxon>Mollusca</taxon>
        <taxon>Cephalopoda</taxon>
        <taxon>Coleoidea</taxon>
        <taxon>Octopodiformes</taxon>
        <taxon>Octopoda</taxon>
        <taxon>Incirrata</taxon>
        <taxon>Octopodidae</taxon>
        <taxon>Octopus</taxon>
    </lineage>
</organism>
<dbReference type="Gene3D" id="3.30.200.20">
    <property type="entry name" value="Phosphorylase Kinase, domain 1"/>
    <property type="match status" value="1"/>
</dbReference>
<name>A0A6P7U0L9_9MOLL</name>
<dbReference type="KEGG" id="osn:115227969"/>
<dbReference type="SMART" id="SM00220">
    <property type="entry name" value="S_TKc"/>
    <property type="match status" value="1"/>
</dbReference>
<evidence type="ECO:0000256" key="3">
    <source>
        <dbReference type="ARBA" id="ARBA00022840"/>
    </source>
</evidence>
<evidence type="ECO:0000313" key="5">
    <source>
        <dbReference type="Proteomes" id="UP000515154"/>
    </source>
</evidence>
<keyword evidence="3" id="KW-0067">ATP-binding</keyword>
<evidence type="ECO:0000313" key="6">
    <source>
        <dbReference type="RefSeq" id="XP_029654516.1"/>
    </source>
</evidence>
<dbReference type="RefSeq" id="XP_029654516.1">
    <property type="nucleotide sequence ID" value="XM_029798656.2"/>
</dbReference>
<gene>
    <name evidence="6" type="primary">LOC115227969</name>
</gene>
<comment type="similarity">
    <text evidence="1">Belongs to the protein kinase superfamily. STE Ser/Thr protein kinase family. STE20 subfamily.</text>
</comment>
<dbReference type="Pfam" id="PF00069">
    <property type="entry name" value="Pkinase"/>
    <property type="match status" value="1"/>
</dbReference>
<keyword evidence="2" id="KW-0547">Nucleotide-binding</keyword>
<dbReference type="PANTHER" id="PTHR48012">
    <property type="entry name" value="STERILE20-LIKE KINASE, ISOFORM B-RELATED"/>
    <property type="match status" value="1"/>
</dbReference>
<dbReference type="InterPro" id="IPR050629">
    <property type="entry name" value="STE20/SPS1-PAK"/>
</dbReference>
<feature type="domain" description="Protein kinase" evidence="4">
    <location>
        <begin position="95"/>
        <end position="377"/>
    </location>
</feature>
<dbReference type="InterPro" id="IPR036465">
    <property type="entry name" value="vWFA_dom_sf"/>
</dbReference>
<dbReference type="GO" id="GO:0005524">
    <property type="term" value="F:ATP binding"/>
    <property type="evidence" value="ECO:0007669"/>
    <property type="project" value="UniProtKB-KW"/>
</dbReference>
<evidence type="ECO:0000256" key="2">
    <source>
        <dbReference type="ARBA" id="ARBA00022741"/>
    </source>
</evidence>
<protein>
    <submittedName>
        <fullName evidence="6">LOW QUALITY PROTEIN: serine/threonine-protein kinase OSR1-like</fullName>
    </submittedName>
</protein>
<dbReference type="SUPFAM" id="SSF56112">
    <property type="entry name" value="Protein kinase-like (PK-like)"/>
    <property type="match status" value="1"/>
</dbReference>
<dbReference type="Proteomes" id="UP000515154">
    <property type="component" value="Unplaced"/>
</dbReference>
<proteinExistence type="inferred from homology"/>
<dbReference type="GO" id="GO:0004674">
    <property type="term" value="F:protein serine/threonine kinase activity"/>
    <property type="evidence" value="ECO:0007669"/>
    <property type="project" value="TreeGrafter"/>
</dbReference>
<dbReference type="GO" id="GO:0005737">
    <property type="term" value="C:cytoplasm"/>
    <property type="evidence" value="ECO:0007669"/>
    <property type="project" value="TreeGrafter"/>
</dbReference>
<accession>A0A6P7U0L9</accession>
<dbReference type="PROSITE" id="PS50330">
    <property type="entry name" value="UIM"/>
    <property type="match status" value="1"/>
</dbReference>
<dbReference type="PROSITE" id="PS50011">
    <property type="entry name" value="PROTEIN_KINASE_DOM"/>
    <property type="match status" value="1"/>
</dbReference>
<dbReference type="InterPro" id="IPR003903">
    <property type="entry name" value="UIM_dom"/>
</dbReference>
<dbReference type="InterPro" id="IPR011009">
    <property type="entry name" value="Kinase-like_dom_sf"/>
</dbReference>
<keyword evidence="5" id="KW-1185">Reference proteome</keyword>
<dbReference type="Gene3D" id="1.10.510.10">
    <property type="entry name" value="Transferase(Phosphotransferase) domain 1"/>
    <property type="match status" value="1"/>
</dbReference>
<dbReference type="Gene3D" id="3.40.50.410">
    <property type="entry name" value="von Willebrand factor, type A domain"/>
    <property type="match status" value="1"/>
</dbReference>